<proteinExistence type="predicted"/>
<feature type="compositionally biased region" description="Polar residues" evidence="1">
    <location>
        <begin position="1"/>
        <end position="18"/>
    </location>
</feature>
<protein>
    <submittedName>
        <fullName evidence="3 4">PiggyBac transposable element-derived protein 4-like</fullName>
    </submittedName>
</protein>
<sequence length="646" mass="73755">MDPTESNVTENGMETRTASSDEDLYICDQDSVASSVDSTAEEMFLNGLDPVLDRPSFDIYTPEEDCDSEANIQQRKRSRLSSTCSTGGDGVSTERWHSSDETDVEVLQSDFTPVQVPGPKFLPHKCSSPLQFFQLLFPKIMMQSIVGHTNVYGTKCKDVGERWRYISLKDLKSYIGLVIYTGLLKCSLLTEYWRESHYFSPSFPAQVMSYETFVTIANTLHFSNTKEDQQNNSKKGTAAYERLGKILPLYQLIRETCKTYFHPFQNITIDERIMAPQPRTGLNAMENKSTDRGYKLFALTDCTFGYTWDFFIHEGKLHESQNVGLSYESVMALVDENLLGSGYKLFVDKFYTSPTLFRDLLGKNIFACGPVLPSRKGFPKILVNRLSKNAPRGTMRWIREDNLLFVEWKDSQEVQMCSTFHKAYEGDTVQRKVQGDAHRTLVEVPIPAVLLDYKRNVGTVEPSNFITGHYRVLHKPKKWYQCVFYHLLDIAVENAFILHELVAQRKKQKALTRKSFLETLVLELTEMDAENRSECAPVSLALPVAPISSSLSTPVSTPPTPPESSLPEVSHRPKHFVPDSTVGRRKCKLCQLKTPVMCVTCDVPLCFQPKRDCFNQWHENKLFIHDGFEFEPMFVVFPLLYFLTLN</sequence>
<reference evidence="3 4" key="1">
    <citation type="submission" date="2025-04" db="UniProtKB">
        <authorList>
            <consortium name="RefSeq"/>
        </authorList>
    </citation>
    <scope>IDENTIFICATION</scope>
    <source>
        <tissue evidence="3 4">Muscle</tissue>
    </source>
</reference>
<evidence type="ECO:0000259" key="2">
    <source>
        <dbReference type="Pfam" id="PF13843"/>
    </source>
</evidence>
<dbReference type="AlphaFoldDB" id="A0A9Q9VWX5"/>
<dbReference type="GeneID" id="109091083"/>
<dbReference type="InterPro" id="IPR029526">
    <property type="entry name" value="PGBD"/>
</dbReference>
<evidence type="ECO:0000313" key="4">
    <source>
        <dbReference type="RefSeq" id="XP_042572670.1"/>
    </source>
</evidence>
<dbReference type="KEGG" id="ccar:109091083"/>
<feature type="region of interest" description="Disordered" evidence="1">
    <location>
        <begin position="549"/>
        <end position="574"/>
    </location>
</feature>
<gene>
    <name evidence="3 4" type="primary">LOC109091083</name>
</gene>
<dbReference type="PANTHER" id="PTHR46599:SF3">
    <property type="entry name" value="PIGGYBAC TRANSPOSABLE ELEMENT-DERIVED PROTEIN 4"/>
    <property type="match status" value="1"/>
</dbReference>
<dbReference type="Proteomes" id="UP001155660">
    <property type="component" value="Chromosome B1"/>
</dbReference>
<dbReference type="RefSeq" id="XP_042572669.1">
    <property type="nucleotide sequence ID" value="XM_042716735.1"/>
</dbReference>
<name>A0A9Q9VWX5_CYPCA</name>
<dbReference type="RefSeq" id="XP_042572670.1">
    <property type="nucleotide sequence ID" value="XM_042716736.1"/>
</dbReference>
<dbReference type="PANTHER" id="PTHR46599">
    <property type="entry name" value="PIGGYBAC TRANSPOSABLE ELEMENT-DERIVED PROTEIN 4"/>
    <property type="match status" value="1"/>
</dbReference>
<dbReference type="OrthoDB" id="118105at2759"/>
<dbReference type="Pfam" id="PF13843">
    <property type="entry name" value="DDE_Tnp_1_7"/>
    <property type="match status" value="1"/>
</dbReference>
<evidence type="ECO:0000256" key="1">
    <source>
        <dbReference type="SAM" id="MobiDB-lite"/>
    </source>
</evidence>
<organism evidence="3">
    <name type="scientific">Cyprinus carpio</name>
    <name type="common">Common carp</name>
    <dbReference type="NCBI Taxonomy" id="7962"/>
    <lineage>
        <taxon>Eukaryota</taxon>
        <taxon>Metazoa</taxon>
        <taxon>Chordata</taxon>
        <taxon>Craniata</taxon>
        <taxon>Vertebrata</taxon>
        <taxon>Euteleostomi</taxon>
        <taxon>Actinopterygii</taxon>
        <taxon>Neopterygii</taxon>
        <taxon>Teleostei</taxon>
        <taxon>Ostariophysi</taxon>
        <taxon>Cypriniformes</taxon>
        <taxon>Cyprinidae</taxon>
        <taxon>Cyprininae</taxon>
        <taxon>Cyprinus</taxon>
    </lineage>
</organism>
<feature type="domain" description="PiggyBac transposable element-derived protein" evidence="2">
    <location>
        <begin position="128"/>
        <end position="496"/>
    </location>
</feature>
<feature type="region of interest" description="Disordered" evidence="1">
    <location>
        <begin position="1"/>
        <end position="23"/>
    </location>
</feature>
<accession>A0A9Q9VWX5</accession>
<evidence type="ECO:0000313" key="3">
    <source>
        <dbReference type="RefSeq" id="XP_042572669.1"/>
    </source>
</evidence>